<dbReference type="InterPro" id="IPR023393">
    <property type="entry name" value="START-like_dom_sf"/>
</dbReference>
<protein>
    <submittedName>
        <fullName evidence="1">Polyketide cyclase / dehydrase and lipid transport</fullName>
    </submittedName>
</protein>
<dbReference type="InterPro" id="IPR019587">
    <property type="entry name" value="Polyketide_cyclase/dehydratase"/>
</dbReference>
<evidence type="ECO:0000313" key="1">
    <source>
        <dbReference type="EMBL" id="SHG25882.1"/>
    </source>
</evidence>
<gene>
    <name evidence="1" type="ORF">SAMN05443575_1843</name>
</gene>
<dbReference type="AlphaFoldDB" id="A0A1M5IC90"/>
<evidence type="ECO:0000313" key="2">
    <source>
        <dbReference type="Proteomes" id="UP000186132"/>
    </source>
</evidence>
<dbReference type="CDD" id="cd07812">
    <property type="entry name" value="SRPBCC"/>
    <property type="match status" value="1"/>
</dbReference>
<name>A0A1M5IC90_9ACTN</name>
<dbReference type="Gene3D" id="3.30.530.20">
    <property type="match status" value="1"/>
</dbReference>
<proteinExistence type="predicted"/>
<dbReference type="OrthoDB" id="4560923at2"/>
<reference evidence="1 2" key="1">
    <citation type="submission" date="2016-11" db="EMBL/GenBank/DDBJ databases">
        <authorList>
            <person name="Jaros S."/>
            <person name="Januszkiewicz K."/>
            <person name="Wedrychowicz H."/>
        </authorList>
    </citation>
    <scope>NUCLEOTIDE SEQUENCE [LARGE SCALE GENOMIC DNA]</scope>
    <source>
        <strain evidence="1 2">DSM 45627</strain>
    </source>
</reference>
<dbReference type="EMBL" id="FQVU01000002">
    <property type="protein sequence ID" value="SHG25882.1"/>
    <property type="molecule type" value="Genomic_DNA"/>
</dbReference>
<sequence length="153" mass="16899">MVHLHHDGIAEAPVAVAFAYIDDPAHVPTWMFGVERFEVRDPATPRGLGAVFDATFHVKPVKLASRVEITQWEQDRLIALTSIKGFSNSSVWRFEPDGPDRTKISVEFSYDLPGGIAGKALGRAVEPVVAMSVRHSDAALRKHIAEHHRAQRG</sequence>
<dbReference type="Pfam" id="PF10604">
    <property type="entry name" value="Polyketide_cyc2"/>
    <property type="match status" value="1"/>
</dbReference>
<dbReference type="Proteomes" id="UP000186132">
    <property type="component" value="Unassembled WGS sequence"/>
</dbReference>
<dbReference type="SUPFAM" id="SSF55961">
    <property type="entry name" value="Bet v1-like"/>
    <property type="match status" value="1"/>
</dbReference>
<accession>A0A1M5IC90</accession>
<organism evidence="1 2">
    <name type="scientific">Jatrophihabitans endophyticus</name>
    <dbReference type="NCBI Taxonomy" id="1206085"/>
    <lineage>
        <taxon>Bacteria</taxon>
        <taxon>Bacillati</taxon>
        <taxon>Actinomycetota</taxon>
        <taxon>Actinomycetes</taxon>
        <taxon>Jatrophihabitantales</taxon>
        <taxon>Jatrophihabitantaceae</taxon>
        <taxon>Jatrophihabitans</taxon>
    </lineage>
</organism>
<dbReference type="RefSeq" id="WP_073388867.1">
    <property type="nucleotide sequence ID" value="NZ_FQVU01000002.1"/>
</dbReference>
<keyword evidence="2" id="KW-1185">Reference proteome</keyword>